<dbReference type="EMBL" id="QYBC01000008">
    <property type="protein sequence ID" value="RYB05025.1"/>
    <property type="molecule type" value="Genomic_DNA"/>
</dbReference>
<organism evidence="2 3">
    <name type="scientific">Lichenibacterium ramalinae</name>
    <dbReference type="NCBI Taxonomy" id="2316527"/>
    <lineage>
        <taxon>Bacteria</taxon>
        <taxon>Pseudomonadati</taxon>
        <taxon>Pseudomonadota</taxon>
        <taxon>Alphaproteobacteria</taxon>
        <taxon>Hyphomicrobiales</taxon>
        <taxon>Lichenihabitantaceae</taxon>
        <taxon>Lichenibacterium</taxon>
    </lineage>
</organism>
<dbReference type="Pfam" id="PF13439">
    <property type="entry name" value="Glyco_transf_4"/>
    <property type="match status" value="1"/>
</dbReference>
<gene>
    <name evidence="2" type="ORF">D3272_11225</name>
</gene>
<proteinExistence type="predicted"/>
<protein>
    <submittedName>
        <fullName evidence="2">Glycosyltransferase family 1 protein</fullName>
    </submittedName>
</protein>
<dbReference type="GO" id="GO:0016757">
    <property type="term" value="F:glycosyltransferase activity"/>
    <property type="evidence" value="ECO:0007669"/>
    <property type="project" value="UniProtKB-ARBA"/>
</dbReference>
<reference evidence="2 3" key="2">
    <citation type="submission" date="2019-02" db="EMBL/GenBank/DDBJ databases">
        <title>'Lichenibacterium ramalinii' gen. nov. sp. nov., 'Lichenibacterium minor' gen. nov. sp. nov.</title>
        <authorList>
            <person name="Pankratov T."/>
        </authorList>
    </citation>
    <scope>NUCLEOTIDE SEQUENCE [LARGE SCALE GENOMIC DNA]</scope>
    <source>
        <strain evidence="2 3">RmlP001</strain>
    </source>
</reference>
<dbReference type="OrthoDB" id="9806708at2"/>
<dbReference type="AlphaFoldDB" id="A0A4Q2REH8"/>
<keyword evidence="3" id="KW-1185">Reference proteome</keyword>
<dbReference type="PANTHER" id="PTHR45947">
    <property type="entry name" value="SULFOQUINOVOSYL TRANSFERASE SQD2"/>
    <property type="match status" value="1"/>
</dbReference>
<dbReference type="SUPFAM" id="SSF53756">
    <property type="entry name" value="UDP-Glycosyltransferase/glycogen phosphorylase"/>
    <property type="match status" value="1"/>
</dbReference>
<evidence type="ECO:0000313" key="2">
    <source>
        <dbReference type="EMBL" id="RYB05025.1"/>
    </source>
</evidence>
<evidence type="ECO:0000259" key="1">
    <source>
        <dbReference type="Pfam" id="PF13439"/>
    </source>
</evidence>
<dbReference type="Gene3D" id="3.40.50.2000">
    <property type="entry name" value="Glycogen Phosphorylase B"/>
    <property type="match status" value="2"/>
</dbReference>
<feature type="domain" description="Glycosyltransferase subfamily 4-like N-terminal" evidence="1">
    <location>
        <begin position="23"/>
        <end position="195"/>
    </location>
</feature>
<keyword evidence="2" id="KW-0808">Transferase</keyword>
<dbReference type="InterPro" id="IPR028098">
    <property type="entry name" value="Glyco_trans_4-like_N"/>
</dbReference>
<dbReference type="InterPro" id="IPR050194">
    <property type="entry name" value="Glycosyltransferase_grp1"/>
</dbReference>
<sequence>MAHQRGLDHAPLRVMHVLRAPLGGLYRHVLDLSREQARRGHAVGLIVDANTGGDYADRTLRDLAPSLALGLSRVPMHRNPNPSDAAALMHVLRRLRDAGPDVVHGHGSKGGVFARLPGLLPGGGRSVRAYTPHGGSVNHRPGTHVHRLYMAVERLLGRSTDLLLFESAFIGARYRAVVGEPSALVRVVHNGIADDEFEPVVAAPDAADFLYVGELRAAKGIDVLLNAIQAVGRRSGTTPRAVLVGSGPDRDALERLVVDLGLSGRVTLTGPLPARQAFTLGRTLVVPSRAESLPYVVLEAAAARLPLISTDVGGIPEIFGPYRSRLIPPDDVERLVAAMTAALAAAPARRAKEAAELAAFVHDGFSITAMVDTVVSAYRDALAARDRPTVGRHSEIALSP</sequence>
<dbReference type="Proteomes" id="UP000289411">
    <property type="component" value="Unassembled WGS sequence"/>
</dbReference>
<accession>A0A4Q2REH8</accession>
<name>A0A4Q2REH8_9HYPH</name>
<dbReference type="PANTHER" id="PTHR45947:SF3">
    <property type="entry name" value="SULFOQUINOVOSYL TRANSFERASE SQD2"/>
    <property type="match status" value="1"/>
</dbReference>
<reference evidence="2 3" key="1">
    <citation type="submission" date="2018-09" db="EMBL/GenBank/DDBJ databases">
        <authorList>
            <person name="Grouzdev D.S."/>
            <person name="Krutkina M.S."/>
        </authorList>
    </citation>
    <scope>NUCLEOTIDE SEQUENCE [LARGE SCALE GENOMIC DNA]</scope>
    <source>
        <strain evidence="2 3">RmlP001</strain>
    </source>
</reference>
<dbReference type="RefSeq" id="WP_129219264.1">
    <property type="nucleotide sequence ID" value="NZ_QYBC01000008.1"/>
</dbReference>
<dbReference type="Pfam" id="PF13692">
    <property type="entry name" value="Glyco_trans_1_4"/>
    <property type="match status" value="1"/>
</dbReference>
<comment type="caution">
    <text evidence="2">The sequence shown here is derived from an EMBL/GenBank/DDBJ whole genome shotgun (WGS) entry which is preliminary data.</text>
</comment>
<evidence type="ECO:0000313" key="3">
    <source>
        <dbReference type="Proteomes" id="UP000289411"/>
    </source>
</evidence>